<dbReference type="Pfam" id="PF00583">
    <property type="entry name" value="Acetyltransf_1"/>
    <property type="match status" value="1"/>
</dbReference>
<feature type="domain" description="Zinc-binding loop region of homing endonuclease" evidence="2">
    <location>
        <begin position="93"/>
        <end position="172"/>
    </location>
</feature>
<gene>
    <name evidence="3" type="ORF">VCS650_LOCUS34392</name>
</gene>
<accession>A0A815I9J3</accession>
<sequence length="340" mass="39217">MTKICELRRPPRPKKQKKVGAIEVKEEKRCAGQHFLHIISTDDAIRLYDIMVEKNNDIKLINDEHIKPELNREQLEIMTGTKPHDVPRGSRSKEEDLPVLSTGRGSMQASHLCDSMHCIAKEHIVVESTEVNQSRRDCRGITLSIKPATTTSPPHIDIATPCRHEEPLAKCLELNEPIDFIKNIIKDALQDQCSFVVYDMQTEQLVGVCLNEIKFVDDQHIINEKNYFILHFLNQMHKNINLFQQFQTNSLLHIFIIDILKNYRDYGLGLQLISASIEHAKKIHVKGIYAEATNIYSLNCFKQQGFQSYDQINYTNYDQIRLANLIDSHESRCQLVARNV</sequence>
<dbReference type="Pfam" id="PF05551">
    <property type="entry name" value="zf-His_Me_endon"/>
    <property type="match status" value="1"/>
</dbReference>
<dbReference type="GO" id="GO:0004519">
    <property type="term" value="F:endonuclease activity"/>
    <property type="evidence" value="ECO:0007669"/>
    <property type="project" value="InterPro"/>
</dbReference>
<proteinExistence type="predicted"/>
<organism evidence="3 4">
    <name type="scientific">Adineta steineri</name>
    <dbReference type="NCBI Taxonomy" id="433720"/>
    <lineage>
        <taxon>Eukaryota</taxon>
        <taxon>Metazoa</taxon>
        <taxon>Spiralia</taxon>
        <taxon>Gnathifera</taxon>
        <taxon>Rotifera</taxon>
        <taxon>Eurotatoria</taxon>
        <taxon>Bdelloidea</taxon>
        <taxon>Adinetida</taxon>
        <taxon>Adinetidae</taxon>
        <taxon>Adineta</taxon>
    </lineage>
</organism>
<dbReference type="Gene3D" id="3.90.75.10">
    <property type="entry name" value="Homing Intron 3 (I-ppo) Encoded Endonuclease, Chain A"/>
    <property type="match status" value="1"/>
</dbReference>
<dbReference type="OrthoDB" id="2115692at2759"/>
<dbReference type="InterPro" id="IPR044925">
    <property type="entry name" value="His-Me_finger_sf"/>
</dbReference>
<name>A0A815I9J3_9BILA</name>
<dbReference type="Gene3D" id="3.40.630.30">
    <property type="match status" value="1"/>
</dbReference>
<dbReference type="AlphaFoldDB" id="A0A815I9J3"/>
<dbReference type="InterPro" id="IPR044930">
    <property type="entry name" value="Homing_endonuclease_His-Me"/>
</dbReference>
<dbReference type="SUPFAM" id="SSF55729">
    <property type="entry name" value="Acyl-CoA N-acyltransferases (Nat)"/>
    <property type="match status" value="1"/>
</dbReference>
<dbReference type="SUPFAM" id="SSF54060">
    <property type="entry name" value="His-Me finger endonucleases"/>
    <property type="match status" value="1"/>
</dbReference>
<comment type="caution">
    <text evidence="3">The sequence shown here is derived from an EMBL/GenBank/DDBJ whole genome shotgun (WGS) entry which is preliminary data.</text>
</comment>
<evidence type="ECO:0000313" key="3">
    <source>
        <dbReference type="EMBL" id="CAF1362494.1"/>
    </source>
</evidence>
<dbReference type="EMBL" id="CAJNON010000719">
    <property type="protein sequence ID" value="CAF1362494.1"/>
    <property type="molecule type" value="Genomic_DNA"/>
</dbReference>
<evidence type="ECO:0008006" key="5">
    <source>
        <dbReference type="Google" id="ProtNLM"/>
    </source>
</evidence>
<protein>
    <recommendedName>
        <fullName evidence="5">N-acetyltransferase domain-containing protein</fullName>
    </recommendedName>
</protein>
<evidence type="ECO:0000313" key="4">
    <source>
        <dbReference type="Proteomes" id="UP000663891"/>
    </source>
</evidence>
<dbReference type="PANTHER" id="PTHR20905:SF1">
    <property type="entry name" value="AT07410P-RELATED"/>
    <property type="match status" value="1"/>
</dbReference>
<dbReference type="InterPro" id="IPR000182">
    <property type="entry name" value="GNAT_dom"/>
</dbReference>
<dbReference type="PANTHER" id="PTHR20905">
    <property type="entry name" value="N-ACETYLTRANSFERASE-RELATED"/>
    <property type="match status" value="1"/>
</dbReference>
<evidence type="ECO:0000259" key="2">
    <source>
        <dbReference type="Pfam" id="PF05551"/>
    </source>
</evidence>
<feature type="domain" description="N-acetyltransferase" evidence="1">
    <location>
        <begin position="197"/>
        <end position="306"/>
    </location>
</feature>
<reference evidence="3" key="1">
    <citation type="submission" date="2021-02" db="EMBL/GenBank/DDBJ databases">
        <authorList>
            <person name="Nowell W R."/>
        </authorList>
    </citation>
    <scope>NUCLEOTIDE SEQUENCE</scope>
</reference>
<evidence type="ECO:0000259" key="1">
    <source>
        <dbReference type="Pfam" id="PF00583"/>
    </source>
</evidence>
<dbReference type="InterPro" id="IPR008704">
    <property type="entry name" value="Endonuclease_Zinc-binding_loop"/>
</dbReference>
<dbReference type="Proteomes" id="UP000663891">
    <property type="component" value="Unassembled WGS sequence"/>
</dbReference>
<dbReference type="InterPro" id="IPR016181">
    <property type="entry name" value="Acyl_CoA_acyltransferase"/>
</dbReference>
<dbReference type="GO" id="GO:0008080">
    <property type="term" value="F:N-acetyltransferase activity"/>
    <property type="evidence" value="ECO:0007669"/>
    <property type="project" value="TreeGrafter"/>
</dbReference>